<keyword evidence="3" id="KW-1185">Reference proteome</keyword>
<accession>A0ABQ3Y4G5</accession>
<evidence type="ECO:0000313" key="2">
    <source>
        <dbReference type="EMBL" id="GID74857.1"/>
    </source>
</evidence>
<evidence type="ECO:0000313" key="3">
    <source>
        <dbReference type="Proteomes" id="UP000609879"/>
    </source>
</evidence>
<dbReference type="InterPro" id="IPR000792">
    <property type="entry name" value="Tscrpt_reg_LuxR_C"/>
</dbReference>
<comment type="caution">
    <text evidence="2">The sequence shown here is derived from an EMBL/GenBank/DDBJ whole genome shotgun (WGS) entry which is preliminary data.</text>
</comment>
<feature type="domain" description="HTH luxR-type" evidence="1">
    <location>
        <begin position="1"/>
        <end position="49"/>
    </location>
</feature>
<organism evidence="2 3">
    <name type="scientific">Paractinoplanes deccanensis</name>
    <dbReference type="NCBI Taxonomy" id="113561"/>
    <lineage>
        <taxon>Bacteria</taxon>
        <taxon>Bacillati</taxon>
        <taxon>Actinomycetota</taxon>
        <taxon>Actinomycetes</taxon>
        <taxon>Micromonosporales</taxon>
        <taxon>Micromonosporaceae</taxon>
        <taxon>Paractinoplanes</taxon>
    </lineage>
</organism>
<dbReference type="Proteomes" id="UP000609879">
    <property type="component" value="Unassembled WGS sequence"/>
</dbReference>
<dbReference type="InterPro" id="IPR016032">
    <property type="entry name" value="Sig_transdc_resp-reg_C-effctor"/>
</dbReference>
<gene>
    <name evidence="2" type="ORF">Ade02nite_34980</name>
</gene>
<reference evidence="2 3" key="1">
    <citation type="submission" date="2021-01" db="EMBL/GenBank/DDBJ databases">
        <title>Whole genome shotgun sequence of Actinoplanes deccanensis NBRC 13994.</title>
        <authorList>
            <person name="Komaki H."/>
            <person name="Tamura T."/>
        </authorList>
    </citation>
    <scope>NUCLEOTIDE SEQUENCE [LARGE SCALE GENOMIC DNA]</scope>
    <source>
        <strain evidence="2 3">NBRC 13994</strain>
    </source>
</reference>
<dbReference type="InterPro" id="IPR036388">
    <property type="entry name" value="WH-like_DNA-bd_sf"/>
</dbReference>
<dbReference type="SUPFAM" id="SSF46894">
    <property type="entry name" value="C-terminal effector domain of the bipartite response regulators"/>
    <property type="match status" value="1"/>
</dbReference>
<evidence type="ECO:0000259" key="1">
    <source>
        <dbReference type="PROSITE" id="PS50043"/>
    </source>
</evidence>
<dbReference type="EMBL" id="BOMI01000065">
    <property type="protein sequence ID" value="GID74857.1"/>
    <property type="molecule type" value="Genomic_DNA"/>
</dbReference>
<name>A0ABQ3Y4G5_9ACTN</name>
<sequence>MSRDGLSDPEIGARLFISARTAQYHLRKVFAKLGITSHGRLHRVLPSDG</sequence>
<dbReference type="Pfam" id="PF00196">
    <property type="entry name" value="GerE"/>
    <property type="match status" value="1"/>
</dbReference>
<protein>
    <recommendedName>
        <fullName evidence="1">HTH luxR-type domain-containing protein</fullName>
    </recommendedName>
</protein>
<dbReference type="PRINTS" id="PR00038">
    <property type="entry name" value="HTHLUXR"/>
</dbReference>
<dbReference type="RefSeq" id="WP_203763890.1">
    <property type="nucleotide sequence ID" value="NZ_BAAABO010000012.1"/>
</dbReference>
<dbReference type="PROSITE" id="PS50043">
    <property type="entry name" value="HTH_LUXR_2"/>
    <property type="match status" value="1"/>
</dbReference>
<dbReference type="SMART" id="SM00421">
    <property type="entry name" value="HTH_LUXR"/>
    <property type="match status" value="1"/>
</dbReference>
<proteinExistence type="predicted"/>
<dbReference type="Gene3D" id="1.10.10.10">
    <property type="entry name" value="Winged helix-like DNA-binding domain superfamily/Winged helix DNA-binding domain"/>
    <property type="match status" value="1"/>
</dbReference>